<evidence type="ECO:0000313" key="2">
    <source>
        <dbReference type="EMBL" id="RKN44785.1"/>
    </source>
</evidence>
<reference evidence="2 3" key="1">
    <citation type="journal article" date="2014" name="Int. J. Syst. Evol. Microbiol.">
        <title>Streptomyces hoynatensis sp. nov., isolated from deep marine sediment.</title>
        <authorList>
            <person name="Veyisoglu A."/>
            <person name="Sahin N."/>
        </authorList>
    </citation>
    <scope>NUCLEOTIDE SEQUENCE [LARGE SCALE GENOMIC DNA]</scope>
    <source>
        <strain evidence="2 3">KCTC 29097</strain>
    </source>
</reference>
<keyword evidence="3" id="KW-1185">Reference proteome</keyword>
<dbReference type="GO" id="GO:0016740">
    <property type="term" value="F:transferase activity"/>
    <property type="evidence" value="ECO:0007669"/>
    <property type="project" value="UniProtKB-KW"/>
</dbReference>
<feature type="domain" description="Aminoglycoside phosphotransferase" evidence="1">
    <location>
        <begin position="101"/>
        <end position="292"/>
    </location>
</feature>
<dbReference type="EMBL" id="RBAL01000003">
    <property type="protein sequence ID" value="RKN44785.1"/>
    <property type="molecule type" value="Genomic_DNA"/>
</dbReference>
<dbReference type="OrthoDB" id="4524722at2"/>
<dbReference type="RefSeq" id="WP_120676522.1">
    <property type="nucleotide sequence ID" value="NZ_RBAL01000003.1"/>
</dbReference>
<dbReference type="SUPFAM" id="SSF56112">
    <property type="entry name" value="Protein kinase-like (PK-like)"/>
    <property type="match status" value="1"/>
</dbReference>
<dbReference type="AlphaFoldDB" id="A0A3A9Z909"/>
<proteinExistence type="predicted"/>
<dbReference type="Pfam" id="PF01636">
    <property type="entry name" value="APH"/>
    <property type="match status" value="1"/>
</dbReference>
<name>A0A3A9Z909_9ACTN</name>
<organism evidence="2 3">
    <name type="scientific">Streptomyces hoynatensis</name>
    <dbReference type="NCBI Taxonomy" id="1141874"/>
    <lineage>
        <taxon>Bacteria</taxon>
        <taxon>Bacillati</taxon>
        <taxon>Actinomycetota</taxon>
        <taxon>Actinomycetes</taxon>
        <taxon>Kitasatosporales</taxon>
        <taxon>Streptomycetaceae</taxon>
        <taxon>Streptomyces</taxon>
    </lineage>
</organism>
<gene>
    <name evidence="2" type="ORF">D7294_06565</name>
</gene>
<protein>
    <submittedName>
        <fullName evidence="2">Aminoglycoside phosphotransferase family protein</fullName>
    </submittedName>
</protein>
<keyword evidence="2" id="KW-0808">Transferase</keyword>
<dbReference type="InterPro" id="IPR002575">
    <property type="entry name" value="Aminoglycoside_PTrfase"/>
</dbReference>
<evidence type="ECO:0000259" key="1">
    <source>
        <dbReference type="Pfam" id="PF01636"/>
    </source>
</evidence>
<dbReference type="Proteomes" id="UP000272474">
    <property type="component" value="Unassembled WGS sequence"/>
</dbReference>
<accession>A0A3A9Z909</accession>
<dbReference type="Gene3D" id="3.90.1200.10">
    <property type="match status" value="1"/>
</dbReference>
<sequence>MYPAPSPAVVRPRPGRRLADAPGAELVCERPPRQRRPVAPAAGTRLDFSGARGERLRAALSGVHEICPEFSPVQVLRDGGSVVLLGMAGRRAAVAKCLPAPAGARAERLRQEIIAHRSFVRLRPPVRVPRLIADDPHGCTLVTEFVPGRVAGARRHAAPLPSAADLRAALAAFGRLNAWRPPRGLFPEAVNYPAQLARYHNLGLLTDRDVSDLHTLLHGLCPRGQELPRQFCHGGATLGNVLLSPTGPVLIGWEAAGWYLPGYDLATLWTMLASVPQARRLITQTAHAGGQPVRDAFLVNLMLVLTREIRLCEEAVQRAMHQPVATPVGGLAQGEERRLLLRRLHEDWALARRAVRTAVGTR</sequence>
<comment type="caution">
    <text evidence="2">The sequence shown here is derived from an EMBL/GenBank/DDBJ whole genome shotgun (WGS) entry which is preliminary data.</text>
</comment>
<dbReference type="InterPro" id="IPR011009">
    <property type="entry name" value="Kinase-like_dom_sf"/>
</dbReference>
<evidence type="ECO:0000313" key="3">
    <source>
        <dbReference type="Proteomes" id="UP000272474"/>
    </source>
</evidence>